<dbReference type="InterPro" id="IPR001466">
    <property type="entry name" value="Beta-lactam-related"/>
</dbReference>
<evidence type="ECO:0000259" key="3">
    <source>
        <dbReference type="Pfam" id="PF00144"/>
    </source>
</evidence>
<dbReference type="InterPro" id="IPR050789">
    <property type="entry name" value="Diverse_Enzym_Activities"/>
</dbReference>
<dbReference type="SUPFAM" id="SSF56601">
    <property type="entry name" value="beta-lactamase/transpeptidase-like"/>
    <property type="match status" value="1"/>
</dbReference>
<dbReference type="Gene3D" id="3.40.710.10">
    <property type="entry name" value="DD-peptidase/beta-lactamase superfamily"/>
    <property type="match status" value="1"/>
</dbReference>
<dbReference type="Pfam" id="PF00144">
    <property type="entry name" value="Beta-lactamase"/>
    <property type="match status" value="1"/>
</dbReference>
<evidence type="ECO:0000313" key="5">
    <source>
        <dbReference type="Proteomes" id="UP000799776"/>
    </source>
</evidence>
<keyword evidence="5" id="KW-1185">Reference proteome</keyword>
<proteinExistence type="inferred from homology"/>
<name>A0A6A5YEW4_9PEZI</name>
<dbReference type="AlphaFoldDB" id="A0A6A5YEW4"/>
<feature type="domain" description="Beta-lactamase-related" evidence="3">
    <location>
        <begin position="26"/>
        <end position="371"/>
    </location>
</feature>
<dbReference type="PANTHER" id="PTHR43283:SF17">
    <property type="entry name" value="(LOVD), PUTATIVE (AFU_ORTHOLOGUE AFUA_5G00920)-RELATED"/>
    <property type="match status" value="1"/>
</dbReference>
<keyword evidence="2" id="KW-0378">Hydrolase</keyword>
<dbReference type="PANTHER" id="PTHR43283">
    <property type="entry name" value="BETA-LACTAMASE-RELATED"/>
    <property type="match status" value="1"/>
</dbReference>
<evidence type="ECO:0000313" key="4">
    <source>
        <dbReference type="EMBL" id="KAF2089470.1"/>
    </source>
</evidence>
<dbReference type="Proteomes" id="UP000799776">
    <property type="component" value="Unassembled WGS sequence"/>
</dbReference>
<accession>A0A6A5YEW4</accession>
<organism evidence="4 5">
    <name type="scientific">Saccharata proteae CBS 121410</name>
    <dbReference type="NCBI Taxonomy" id="1314787"/>
    <lineage>
        <taxon>Eukaryota</taxon>
        <taxon>Fungi</taxon>
        <taxon>Dikarya</taxon>
        <taxon>Ascomycota</taxon>
        <taxon>Pezizomycotina</taxon>
        <taxon>Dothideomycetes</taxon>
        <taxon>Dothideomycetes incertae sedis</taxon>
        <taxon>Botryosphaeriales</taxon>
        <taxon>Saccharataceae</taxon>
        <taxon>Saccharata</taxon>
    </lineage>
</organism>
<evidence type="ECO:0000256" key="2">
    <source>
        <dbReference type="ARBA" id="ARBA00022801"/>
    </source>
</evidence>
<dbReference type="EMBL" id="ML978714">
    <property type="protein sequence ID" value="KAF2089470.1"/>
    <property type="molecule type" value="Genomic_DNA"/>
</dbReference>
<dbReference type="GO" id="GO:0016787">
    <property type="term" value="F:hydrolase activity"/>
    <property type="evidence" value="ECO:0007669"/>
    <property type="project" value="UniProtKB-KW"/>
</dbReference>
<comment type="similarity">
    <text evidence="1">Belongs to the class-A beta-lactamase family.</text>
</comment>
<protein>
    <submittedName>
        <fullName evidence="4">Beta-lactamase/transpeptidase-like protein</fullName>
    </submittedName>
</protein>
<dbReference type="OrthoDB" id="428260at2759"/>
<evidence type="ECO:0000256" key="1">
    <source>
        <dbReference type="ARBA" id="ARBA00009009"/>
    </source>
</evidence>
<sequence length="395" mass="43917">MQSLEDTFKRACADREIPQALLIAGNATGTFRYERAFGPRSVRDGADQRPVKLDDIMWIASCTKLLTSIAAMQCVERGQLHLDEPVYGVLPELKSLDVIHGPDEHGKPVLKKHKNPITLRILLTHSSGLAYGDVHPLILQWREENGIVPDGTILGRYLHPLVFEPGTQWIYGPNIDWVGKMIERVDGNAPLQDYMEKNIWQPLGIKDMTFFLDRRPDLEARMVDLSKRDPENGKVKRSNARMPYAGVTEAMGGQGLFSSASEFAKVLFSLLANDEKLLQRSTVADMVKPHLSKGSRDSLMRTLEDEDTNNAMGGLPKTAKKDWGLAGLLCVDDIPGFRAGTTLWGGLPNLSWWIDHQSGLCGLYASQLIPPGDSTTVKYTGIFQNAIHERFAAKL</sequence>
<reference evidence="4" key="1">
    <citation type="journal article" date="2020" name="Stud. Mycol.">
        <title>101 Dothideomycetes genomes: a test case for predicting lifestyles and emergence of pathogens.</title>
        <authorList>
            <person name="Haridas S."/>
            <person name="Albert R."/>
            <person name="Binder M."/>
            <person name="Bloem J."/>
            <person name="Labutti K."/>
            <person name="Salamov A."/>
            <person name="Andreopoulos B."/>
            <person name="Baker S."/>
            <person name="Barry K."/>
            <person name="Bills G."/>
            <person name="Bluhm B."/>
            <person name="Cannon C."/>
            <person name="Castanera R."/>
            <person name="Culley D."/>
            <person name="Daum C."/>
            <person name="Ezra D."/>
            <person name="Gonzalez J."/>
            <person name="Henrissat B."/>
            <person name="Kuo A."/>
            <person name="Liang C."/>
            <person name="Lipzen A."/>
            <person name="Lutzoni F."/>
            <person name="Magnuson J."/>
            <person name="Mondo S."/>
            <person name="Nolan M."/>
            <person name="Ohm R."/>
            <person name="Pangilinan J."/>
            <person name="Park H.-J."/>
            <person name="Ramirez L."/>
            <person name="Alfaro M."/>
            <person name="Sun H."/>
            <person name="Tritt A."/>
            <person name="Yoshinaga Y."/>
            <person name="Zwiers L.-H."/>
            <person name="Turgeon B."/>
            <person name="Goodwin S."/>
            <person name="Spatafora J."/>
            <person name="Crous P."/>
            <person name="Grigoriev I."/>
        </authorList>
    </citation>
    <scope>NUCLEOTIDE SEQUENCE</scope>
    <source>
        <strain evidence="4">CBS 121410</strain>
    </source>
</reference>
<gene>
    <name evidence="4" type="ORF">K490DRAFT_72232</name>
</gene>
<dbReference type="InterPro" id="IPR012338">
    <property type="entry name" value="Beta-lactam/transpept-like"/>
</dbReference>